<feature type="domain" description="Beta-lactamase-related" evidence="3">
    <location>
        <begin position="76"/>
        <end position="388"/>
    </location>
</feature>
<keyword evidence="5" id="KW-1185">Reference proteome</keyword>
<dbReference type="PANTHER" id="PTHR46825">
    <property type="entry name" value="D-ALANYL-D-ALANINE-CARBOXYPEPTIDASE/ENDOPEPTIDASE AMPH"/>
    <property type="match status" value="1"/>
</dbReference>
<dbReference type="RefSeq" id="WP_249915414.1">
    <property type="nucleotide sequence ID" value="NZ_JAMGBB010000001.1"/>
</dbReference>
<feature type="transmembrane region" description="Helical" evidence="1">
    <location>
        <begin position="527"/>
        <end position="547"/>
    </location>
</feature>
<dbReference type="InterPro" id="IPR050491">
    <property type="entry name" value="AmpC-like"/>
</dbReference>
<protein>
    <submittedName>
        <fullName evidence="4">Beta-lactamase family protein</fullName>
    </submittedName>
</protein>
<feature type="transmembrane region" description="Helical" evidence="1">
    <location>
        <begin position="636"/>
        <end position="662"/>
    </location>
</feature>
<dbReference type="PANTHER" id="PTHR46825:SF9">
    <property type="entry name" value="BETA-LACTAMASE-RELATED DOMAIN-CONTAINING PROTEIN"/>
    <property type="match status" value="1"/>
</dbReference>
<dbReference type="EMBL" id="JAMGBB010000001">
    <property type="protein sequence ID" value="MCL6741006.1"/>
    <property type="molecule type" value="Genomic_DNA"/>
</dbReference>
<organism evidence="4 5">
    <name type="scientific">Sphingomonas brevis</name>
    <dbReference type="NCBI Taxonomy" id="2908206"/>
    <lineage>
        <taxon>Bacteria</taxon>
        <taxon>Pseudomonadati</taxon>
        <taxon>Pseudomonadota</taxon>
        <taxon>Alphaproteobacteria</taxon>
        <taxon>Sphingomonadales</taxon>
        <taxon>Sphingomonadaceae</taxon>
        <taxon>Sphingomonas</taxon>
    </lineage>
</organism>
<reference evidence="4" key="1">
    <citation type="submission" date="2022-05" db="EMBL/GenBank/DDBJ databases">
        <authorList>
            <person name="Jo J.-H."/>
            <person name="Im W.-T."/>
        </authorList>
    </citation>
    <scope>NUCLEOTIDE SEQUENCE</scope>
    <source>
        <strain evidence="4">RB56-2</strain>
    </source>
</reference>
<keyword evidence="1" id="KW-1133">Transmembrane helix</keyword>
<keyword evidence="1" id="KW-0472">Membrane</keyword>
<accession>A0ABT0SAA8</accession>
<gene>
    <name evidence="4" type="ORF">LZ518_07665</name>
</gene>
<dbReference type="Pfam" id="PF00144">
    <property type="entry name" value="Beta-lactamase"/>
    <property type="match status" value="1"/>
</dbReference>
<sequence length="668" mass="73183">MKKWRGIAFGLAAIVAGTAVAQQAVKLGPVTTVGNPLASSAAPGATPALPALGGTHELNKTDVDAWLDGYMPYAIARGDIAGAVVVVVKDGQVLTERGYGFSNVEKRTPVSPETTLFRPGSISKLFTWTAVMQLVEQGKIDLDKDVNTYLDFKIPERNGKPITMRNIMTHTAGFEETVRHLIHDDTVPVVPLDKFVRVSLPNRVFDAGTTPAYSNYATALAGYIVERQSGQSFDDYVDQHIFKPLNMQHASFRQPLPKNLQPFMAQGYKGASAPKAERFEIVDPAPAGSLSASGADMGKFMIAHLNNGAGLLKPETAKLMHEYRYDVIPGLNRMALGFYEQGINGHRGLAHGGDTSLFHSDLTLFIDDNVGLFVSVNSAGGEGAPRALRERLFDEFGNRYFAAQPVTAKVDEATAKKHVQQMAGNYFNSRGIRSKFLHILDLIGPVAIGPDENGKLSAPMVTNTGNKPRRWEEISPYVWKDLDSGEKLAAKVENGQVTRWSFDTVSPFMVFDRVPWYKNPAWLAPSLYVSLGLLLLAALSWPAGAIARRRFKVANVHEGKRLRMQRIWHGWQWLSLATLAGWVTFVSVGFSSLSLLGGPLDPLLIAVQVLTPIAFVGLLLLAGWNLRQAFLEKRRWFVKAWAVALLLSAAVIAWVAFAFHLVGFGTNY</sequence>
<dbReference type="SUPFAM" id="SSF56601">
    <property type="entry name" value="beta-lactamase/transpeptidase-like"/>
    <property type="match status" value="1"/>
</dbReference>
<dbReference type="InterPro" id="IPR012338">
    <property type="entry name" value="Beta-lactam/transpept-like"/>
</dbReference>
<proteinExistence type="predicted"/>
<dbReference type="Proteomes" id="UP001165383">
    <property type="component" value="Unassembled WGS sequence"/>
</dbReference>
<feature type="chain" id="PRO_5047410686" evidence="2">
    <location>
        <begin position="22"/>
        <end position="668"/>
    </location>
</feature>
<evidence type="ECO:0000313" key="4">
    <source>
        <dbReference type="EMBL" id="MCL6741006.1"/>
    </source>
</evidence>
<evidence type="ECO:0000313" key="5">
    <source>
        <dbReference type="Proteomes" id="UP001165383"/>
    </source>
</evidence>
<feature type="transmembrane region" description="Helical" evidence="1">
    <location>
        <begin position="568"/>
        <end position="591"/>
    </location>
</feature>
<comment type="caution">
    <text evidence="4">The sequence shown here is derived from an EMBL/GenBank/DDBJ whole genome shotgun (WGS) entry which is preliminary data.</text>
</comment>
<feature type="transmembrane region" description="Helical" evidence="1">
    <location>
        <begin position="603"/>
        <end position="624"/>
    </location>
</feature>
<evidence type="ECO:0000256" key="2">
    <source>
        <dbReference type="SAM" id="SignalP"/>
    </source>
</evidence>
<feature type="signal peptide" evidence="2">
    <location>
        <begin position="1"/>
        <end position="21"/>
    </location>
</feature>
<keyword evidence="2" id="KW-0732">Signal</keyword>
<evidence type="ECO:0000259" key="3">
    <source>
        <dbReference type="Pfam" id="PF00144"/>
    </source>
</evidence>
<dbReference type="InterPro" id="IPR001466">
    <property type="entry name" value="Beta-lactam-related"/>
</dbReference>
<dbReference type="Gene3D" id="3.40.710.10">
    <property type="entry name" value="DD-peptidase/beta-lactamase superfamily"/>
    <property type="match status" value="1"/>
</dbReference>
<evidence type="ECO:0000256" key="1">
    <source>
        <dbReference type="SAM" id="Phobius"/>
    </source>
</evidence>
<keyword evidence="1" id="KW-0812">Transmembrane</keyword>
<name>A0ABT0SAA8_9SPHN</name>